<keyword evidence="7" id="KW-1185">Reference proteome</keyword>
<name>A0ABV9WBP5_9ACTN</name>
<sequence>MQPLSRLPLGDQVWFLFHSQYRPETLIAESLFNVVLGGALIAELWFDGHVEITPDGALAPSRKSPLADQSDSETLAGRPPHGSPTAFEQHAWKELNRRPALYPVRDWINFWATHGPDQVRTRMEQRGLLERVRRNTYMPVDPHVAAGPTVTQRYLIENGYHQFQQGDDVRQYYETAVNAGFMLATNLDLEISRDSTVPVDEFRARLQFMVTNLQTEMQFVLGEVGRTLSVQGRRPSRR</sequence>
<accession>A0ABV9WBP5</accession>
<feature type="region of interest" description="Disordered" evidence="5">
    <location>
        <begin position="57"/>
        <end position="86"/>
    </location>
</feature>
<evidence type="ECO:0000313" key="7">
    <source>
        <dbReference type="Proteomes" id="UP001595912"/>
    </source>
</evidence>
<dbReference type="Gene3D" id="1.10.3630.10">
    <property type="entry name" value="yeast vps74-n-term truncation variant domain like"/>
    <property type="match status" value="1"/>
</dbReference>
<dbReference type="Pfam" id="PF05719">
    <property type="entry name" value="GPP34"/>
    <property type="match status" value="1"/>
</dbReference>
<gene>
    <name evidence="6" type="ORF">ACFPIJ_50925</name>
</gene>
<keyword evidence="3" id="KW-0446">Lipid-binding</keyword>
<keyword evidence="2" id="KW-0333">Golgi apparatus</keyword>
<evidence type="ECO:0000313" key="6">
    <source>
        <dbReference type="EMBL" id="MFC5006120.1"/>
    </source>
</evidence>
<dbReference type="EMBL" id="JBHSIU010000091">
    <property type="protein sequence ID" value="MFC5006120.1"/>
    <property type="molecule type" value="Genomic_DNA"/>
</dbReference>
<comment type="subcellular location">
    <subcellularLocation>
        <location evidence="1">Golgi apparatus membrane</location>
        <topology evidence="1">Peripheral membrane protein</topology>
        <orientation evidence="1">Cytoplasmic side</orientation>
    </subcellularLocation>
</comment>
<evidence type="ECO:0000256" key="3">
    <source>
        <dbReference type="ARBA" id="ARBA00023121"/>
    </source>
</evidence>
<reference evidence="7" key="1">
    <citation type="journal article" date="2019" name="Int. J. Syst. Evol. Microbiol.">
        <title>The Global Catalogue of Microorganisms (GCM) 10K type strain sequencing project: providing services to taxonomists for standard genome sequencing and annotation.</title>
        <authorList>
            <consortium name="The Broad Institute Genomics Platform"/>
            <consortium name="The Broad Institute Genome Sequencing Center for Infectious Disease"/>
            <person name="Wu L."/>
            <person name="Ma J."/>
        </authorList>
    </citation>
    <scope>NUCLEOTIDE SEQUENCE [LARGE SCALE GENOMIC DNA]</scope>
    <source>
        <strain evidence="7">CGMCC 4.7152</strain>
    </source>
</reference>
<dbReference type="InterPro" id="IPR038261">
    <property type="entry name" value="GPP34-like_sf"/>
</dbReference>
<dbReference type="RefSeq" id="WP_380126722.1">
    <property type="nucleotide sequence ID" value="NZ_JBHSIU010000091.1"/>
</dbReference>
<comment type="caution">
    <text evidence="6">The sequence shown here is derived from an EMBL/GenBank/DDBJ whole genome shotgun (WGS) entry which is preliminary data.</text>
</comment>
<protein>
    <submittedName>
        <fullName evidence="6">GPP34 family phosphoprotein</fullName>
    </submittedName>
</protein>
<proteinExistence type="predicted"/>
<evidence type="ECO:0000256" key="4">
    <source>
        <dbReference type="ARBA" id="ARBA00023136"/>
    </source>
</evidence>
<evidence type="ECO:0000256" key="1">
    <source>
        <dbReference type="ARBA" id="ARBA00004255"/>
    </source>
</evidence>
<evidence type="ECO:0000256" key="2">
    <source>
        <dbReference type="ARBA" id="ARBA00023034"/>
    </source>
</evidence>
<evidence type="ECO:0000256" key="5">
    <source>
        <dbReference type="SAM" id="MobiDB-lite"/>
    </source>
</evidence>
<keyword evidence="4" id="KW-0472">Membrane</keyword>
<dbReference type="InterPro" id="IPR008628">
    <property type="entry name" value="GPP34-like"/>
</dbReference>
<dbReference type="Proteomes" id="UP001595912">
    <property type="component" value="Unassembled WGS sequence"/>
</dbReference>
<organism evidence="6 7">
    <name type="scientific">Dactylosporangium cerinum</name>
    <dbReference type="NCBI Taxonomy" id="1434730"/>
    <lineage>
        <taxon>Bacteria</taxon>
        <taxon>Bacillati</taxon>
        <taxon>Actinomycetota</taxon>
        <taxon>Actinomycetes</taxon>
        <taxon>Micromonosporales</taxon>
        <taxon>Micromonosporaceae</taxon>
        <taxon>Dactylosporangium</taxon>
    </lineage>
</organism>